<dbReference type="RefSeq" id="WP_124686162.1">
    <property type="nucleotide sequence ID" value="NZ_CP033970.1"/>
</dbReference>
<evidence type="ECO:0000256" key="3">
    <source>
        <dbReference type="ARBA" id="ARBA00022692"/>
    </source>
</evidence>
<feature type="transmembrane region" description="Helical" evidence="6">
    <location>
        <begin position="121"/>
        <end position="143"/>
    </location>
</feature>
<sequence length="441" mass="47558">MSAPLPHRAAAPAPFTDAARQALYRKLNWRLLPFLLICYTFAYLDRVNIGFAKLQMQSDLGLSDAVYGLGAGIFFLGYVLFEIPSNLLLPRIGARKTISRILVLWGLTSAGMMFVRDETTFYVMRFLLGVFEAGFAPGMIFYLTYWYGQARMARVMAVVMLAGPIGGIFGSPLSTWLMTGLAGAHGLAGWQWMFLVEGLPCVVLGVLALRMLADRPEDARWLNDDEKRLLAAELRTTGTAHHSFAEVARDRRVYGLAFAYFTMICGIYAVSFWLPSILKADGVTDTMQIGLYSMIPYIAAAIAMVVIGRRSDRRGERRLHSAVPALIGAAALALATMSSGNLALSLLCMTVATAMMWTAYTVFWAIPSQYLKGEAAAGGIALINTIGLIGGFLSPTIIGAVRTATGSMQAGLLVMVALLVAGAILLLANRMPAPEGSVAAA</sequence>
<gene>
    <name evidence="8" type="ORF">EHF44_23890</name>
</gene>
<feature type="transmembrane region" description="Helical" evidence="6">
    <location>
        <begin position="190"/>
        <end position="213"/>
    </location>
</feature>
<evidence type="ECO:0000256" key="6">
    <source>
        <dbReference type="SAM" id="Phobius"/>
    </source>
</evidence>
<comment type="subcellular location">
    <subcellularLocation>
        <location evidence="1">Membrane</location>
        <topology evidence="1">Multi-pass membrane protein</topology>
    </subcellularLocation>
</comment>
<keyword evidence="4 6" id="KW-1133">Transmembrane helix</keyword>
<feature type="transmembrane region" description="Helical" evidence="6">
    <location>
        <begin position="253"/>
        <end position="274"/>
    </location>
</feature>
<dbReference type="Pfam" id="PF07690">
    <property type="entry name" value="MFS_1"/>
    <property type="match status" value="1"/>
</dbReference>
<dbReference type="OrthoDB" id="5441967at2"/>
<feature type="transmembrane region" description="Helical" evidence="6">
    <location>
        <begin position="155"/>
        <end position="178"/>
    </location>
</feature>
<dbReference type="GO" id="GO:0022857">
    <property type="term" value="F:transmembrane transporter activity"/>
    <property type="evidence" value="ECO:0007669"/>
    <property type="project" value="InterPro"/>
</dbReference>
<evidence type="ECO:0000256" key="2">
    <source>
        <dbReference type="ARBA" id="ARBA00022448"/>
    </source>
</evidence>
<dbReference type="PANTHER" id="PTHR43791:SF36">
    <property type="entry name" value="TRANSPORTER, PUTATIVE (AFU_ORTHOLOGUE AFUA_6G08340)-RELATED"/>
    <property type="match status" value="1"/>
</dbReference>
<dbReference type="FunFam" id="1.20.1250.20:FF:000018">
    <property type="entry name" value="MFS transporter permease"/>
    <property type="match status" value="1"/>
</dbReference>
<feature type="transmembrane region" description="Helical" evidence="6">
    <location>
        <begin position="65"/>
        <end position="85"/>
    </location>
</feature>
<evidence type="ECO:0000256" key="4">
    <source>
        <dbReference type="ARBA" id="ARBA00022989"/>
    </source>
</evidence>
<feature type="transmembrane region" description="Helical" evidence="6">
    <location>
        <begin position="97"/>
        <end position="115"/>
    </location>
</feature>
<keyword evidence="3 6" id="KW-0812">Transmembrane</keyword>
<dbReference type="InterPro" id="IPR036259">
    <property type="entry name" value="MFS_trans_sf"/>
</dbReference>
<evidence type="ECO:0000256" key="1">
    <source>
        <dbReference type="ARBA" id="ARBA00004141"/>
    </source>
</evidence>
<dbReference type="EMBL" id="CP033970">
    <property type="protein sequence ID" value="AZG16432.1"/>
    <property type="molecule type" value="Genomic_DNA"/>
</dbReference>
<dbReference type="KEGG" id="cpau:EHF44_23890"/>
<dbReference type="Gene3D" id="1.20.1250.20">
    <property type="entry name" value="MFS general substrate transporter like domains"/>
    <property type="match status" value="2"/>
</dbReference>
<dbReference type="Proteomes" id="UP000270411">
    <property type="component" value="Chromosome 2"/>
</dbReference>
<dbReference type="GO" id="GO:0016020">
    <property type="term" value="C:membrane"/>
    <property type="evidence" value="ECO:0007669"/>
    <property type="project" value="UniProtKB-SubCell"/>
</dbReference>
<feature type="transmembrane region" description="Helical" evidence="6">
    <location>
        <begin position="289"/>
        <end position="307"/>
    </location>
</feature>
<dbReference type="InterPro" id="IPR011701">
    <property type="entry name" value="MFS"/>
</dbReference>
<evidence type="ECO:0000256" key="5">
    <source>
        <dbReference type="ARBA" id="ARBA00023136"/>
    </source>
</evidence>
<feature type="transmembrane region" description="Helical" evidence="6">
    <location>
        <begin position="343"/>
        <end position="363"/>
    </location>
</feature>
<dbReference type="InterPro" id="IPR020846">
    <property type="entry name" value="MFS_dom"/>
</dbReference>
<feature type="transmembrane region" description="Helical" evidence="6">
    <location>
        <begin position="27"/>
        <end position="45"/>
    </location>
</feature>
<feature type="transmembrane region" description="Helical" evidence="6">
    <location>
        <begin position="375"/>
        <end position="398"/>
    </location>
</feature>
<protein>
    <submittedName>
        <fullName evidence="8">MFS transporter</fullName>
    </submittedName>
</protein>
<feature type="transmembrane region" description="Helical" evidence="6">
    <location>
        <begin position="410"/>
        <end position="428"/>
    </location>
</feature>
<evidence type="ECO:0000313" key="9">
    <source>
        <dbReference type="Proteomes" id="UP000270411"/>
    </source>
</evidence>
<dbReference type="AlphaFoldDB" id="A0A3G8HA30"/>
<evidence type="ECO:0000313" key="8">
    <source>
        <dbReference type="EMBL" id="AZG16432.1"/>
    </source>
</evidence>
<proteinExistence type="predicted"/>
<keyword evidence="2" id="KW-0813">Transport</keyword>
<dbReference type="PANTHER" id="PTHR43791">
    <property type="entry name" value="PERMEASE-RELATED"/>
    <property type="match status" value="1"/>
</dbReference>
<feature type="domain" description="Major facilitator superfamily (MFS) profile" evidence="7">
    <location>
        <begin position="31"/>
        <end position="434"/>
    </location>
</feature>
<organism evidence="8 9">
    <name type="scientific">Cupriavidus pauculus</name>
    <dbReference type="NCBI Taxonomy" id="82633"/>
    <lineage>
        <taxon>Bacteria</taxon>
        <taxon>Pseudomonadati</taxon>
        <taxon>Pseudomonadota</taxon>
        <taxon>Betaproteobacteria</taxon>
        <taxon>Burkholderiales</taxon>
        <taxon>Burkholderiaceae</taxon>
        <taxon>Cupriavidus</taxon>
    </lineage>
</organism>
<dbReference type="SUPFAM" id="SSF103473">
    <property type="entry name" value="MFS general substrate transporter"/>
    <property type="match status" value="1"/>
</dbReference>
<dbReference type="CDD" id="cd17319">
    <property type="entry name" value="MFS_ExuT_GudP_like"/>
    <property type="match status" value="1"/>
</dbReference>
<accession>A0A3G8HA30</accession>
<name>A0A3G8HA30_9BURK</name>
<dbReference type="PROSITE" id="PS50850">
    <property type="entry name" value="MFS"/>
    <property type="match status" value="1"/>
</dbReference>
<evidence type="ECO:0000259" key="7">
    <source>
        <dbReference type="PROSITE" id="PS50850"/>
    </source>
</evidence>
<keyword evidence="5 6" id="KW-0472">Membrane</keyword>
<reference evidence="9" key="1">
    <citation type="submission" date="2018-11" db="EMBL/GenBank/DDBJ databases">
        <title>FDA dAtabase for Regulatory Grade micrObial Sequences (FDA-ARGOS): Supporting development and validation of Infectious Disease Dx tests.</title>
        <authorList>
            <person name="Goldberg B."/>
            <person name="Campos J."/>
            <person name="Tallon L."/>
            <person name="Sadzewicz L."/>
            <person name="Zhao X."/>
            <person name="Vavikolanu K."/>
            <person name="Mehta A."/>
            <person name="Aluvathingal J."/>
            <person name="Nadendla S."/>
            <person name="Geyer C."/>
            <person name="Nandy P."/>
            <person name="Yan Y."/>
            <person name="Sichtig H."/>
        </authorList>
    </citation>
    <scope>NUCLEOTIDE SEQUENCE [LARGE SCALE GENOMIC DNA]</scope>
    <source>
        <strain evidence="9">FDAARGOS_614</strain>
    </source>
</reference>